<evidence type="ECO:0000313" key="2">
    <source>
        <dbReference type="EMBL" id="CAE6788851.1"/>
    </source>
</evidence>
<dbReference type="Pfam" id="PF07238">
    <property type="entry name" value="PilZ"/>
    <property type="match status" value="1"/>
</dbReference>
<dbReference type="SUPFAM" id="SSF141371">
    <property type="entry name" value="PilZ domain-like"/>
    <property type="match status" value="1"/>
</dbReference>
<comment type="caution">
    <text evidence="2">The sequence shown here is derived from an EMBL/GenBank/DDBJ whole genome shotgun (WGS) entry which is preliminary data.</text>
</comment>
<feature type="domain" description="PilZ" evidence="1">
    <location>
        <begin position="14"/>
        <end position="119"/>
    </location>
</feature>
<organism evidence="2 3">
    <name type="scientific">Nitrospira defluvii</name>
    <dbReference type="NCBI Taxonomy" id="330214"/>
    <lineage>
        <taxon>Bacteria</taxon>
        <taxon>Pseudomonadati</taxon>
        <taxon>Nitrospirota</taxon>
        <taxon>Nitrospiria</taxon>
        <taxon>Nitrospirales</taxon>
        <taxon>Nitrospiraceae</taxon>
        <taxon>Nitrospira</taxon>
    </lineage>
</organism>
<reference evidence="2 3" key="1">
    <citation type="submission" date="2021-02" db="EMBL/GenBank/DDBJ databases">
        <authorList>
            <person name="Han P."/>
        </authorList>
    </citation>
    <scope>NUCLEOTIDE SEQUENCE [LARGE SCALE GENOMIC DNA]</scope>
    <source>
        <strain evidence="2">Candidatus Nitrospira sp. ZN2</strain>
    </source>
</reference>
<dbReference type="InterPro" id="IPR009875">
    <property type="entry name" value="PilZ_domain"/>
</dbReference>
<evidence type="ECO:0000313" key="3">
    <source>
        <dbReference type="Proteomes" id="UP000675880"/>
    </source>
</evidence>
<name>A0ABN7M9S1_9BACT</name>
<dbReference type="RefSeq" id="WP_213043821.1">
    <property type="nucleotide sequence ID" value="NZ_CAJNBJ010000018.1"/>
</dbReference>
<accession>A0ABN7M9S1</accession>
<evidence type="ECO:0000259" key="1">
    <source>
        <dbReference type="Pfam" id="PF07238"/>
    </source>
</evidence>
<gene>
    <name evidence="2" type="ORF">NSPZN2_50244</name>
</gene>
<dbReference type="Proteomes" id="UP000675880">
    <property type="component" value="Unassembled WGS sequence"/>
</dbReference>
<keyword evidence="3" id="KW-1185">Reference proteome</keyword>
<protein>
    <recommendedName>
        <fullName evidence="1">PilZ domain-containing protein</fullName>
    </recommendedName>
</protein>
<sequence length="126" mass="13142">MDQSDKLAPAQKELRQHQRRLAPPGCLLSFAPFAPTTSFNGDVEGEGVILNLSPGGCKITSDVGVKVGDAMSLILLLPGESSPTAVDLALVRWGGDACFGVEFVSMGTVEQARLRQFVAVASVGGL</sequence>
<dbReference type="EMBL" id="CAJNBJ010000018">
    <property type="protein sequence ID" value="CAE6788851.1"/>
    <property type="molecule type" value="Genomic_DNA"/>
</dbReference>
<dbReference type="Gene3D" id="2.40.10.220">
    <property type="entry name" value="predicted glycosyltransferase like domains"/>
    <property type="match status" value="1"/>
</dbReference>
<proteinExistence type="predicted"/>